<reference evidence="1 2" key="1">
    <citation type="submission" date="2024-04" db="EMBL/GenBank/DDBJ databases">
        <authorList>
            <person name="Waldvogel A.-M."/>
            <person name="Schoenle A."/>
        </authorList>
    </citation>
    <scope>NUCLEOTIDE SEQUENCE [LARGE SCALE GENOMIC DNA]</scope>
</reference>
<proteinExistence type="predicted"/>
<dbReference type="EMBL" id="OZ035823">
    <property type="protein sequence ID" value="CAL1567939.1"/>
    <property type="molecule type" value="Genomic_DNA"/>
</dbReference>
<dbReference type="AlphaFoldDB" id="A0AAV2IXX2"/>
<gene>
    <name evidence="1" type="ORF">KC01_LOCUS664</name>
</gene>
<evidence type="ECO:0000313" key="1">
    <source>
        <dbReference type="EMBL" id="CAL1567939.1"/>
    </source>
</evidence>
<sequence>MVFLKTVSVQMILGGYVDLGAGQLSTGRIYVTVARLDRKLYWTQLMANAQNWEELLMGARMVPAQGEKVLERRAGEPDGEAVAGE</sequence>
<keyword evidence="2" id="KW-1185">Reference proteome</keyword>
<organism evidence="1 2">
    <name type="scientific">Knipowitschia caucasica</name>
    <name type="common">Caucasian dwarf goby</name>
    <name type="synonym">Pomatoschistus caucasicus</name>
    <dbReference type="NCBI Taxonomy" id="637954"/>
    <lineage>
        <taxon>Eukaryota</taxon>
        <taxon>Metazoa</taxon>
        <taxon>Chordata</taxon>
        <taxon>Craniata</taxon>
        <taxon>Vertebrata</taxon>
        <taxon>Euteleostomi</taxon>
        <taxon>Actinopterygii</taxon>
        <taxon>Neopterygii</taxon>
        <taxon>Teleostei</taxon>
        <taxon>Neoteleostei</taxon>
        <taxon>Acanthomorphata</taxon>
        <taxon>Gobiaria</taxon>
        <taxon>Gobiiformes</taxon>
        <taxon>Gobioidei</taxon>
        <taxon>Gobiidae</taxon>
        <taxon>Gobiinae</taxon>
        <taxon>Knipowitschia</taxon>
    </lineage>
</organism>
<name>A0AAV2IXX2_KNICA</name>
<accession>A0AAV2IXX2</accession>
<dbReference type="Proteomes" id="UP001497482">
    <property type="component" value="Chromosome 1"/>
</dbReference>
<evidence type="ECO:0000313" key="2">
    <source>
        <dbReference type="Proteomes" id="UP001497482"/>
    </source>
</evidence>
<protein>
    <submittedName>
        <fullName evidence="1">Uncharacterized protein</fullName>
    </submittedName>
</protein>